<feature type="compositionally biased region" description="Acidic residues" evidence="1">
    <location>
        <begin position="206"/>
        <end position="218"/>
    </location>
</feature>
<evidence type="ECO:0000313" key="2">
    <source>
        <dbReference type="EMBL" id="KAL2747888.1"/>
    </source>
</evidence>
<gene>
    <name evidence="2" type="ORF">V1477_003783</name>
</gene>
<proteinExistence type="predicted"/>
<dbReference type="AlphaFoldDB" id="A0ABD2CUN7"/>
<keyword evidence="3" id="KW-1185">Reference proteome</keyword>
<protein>
    <submittedName>
        <fullName evidence="2">Uncharacterized protein</fullName>
    </submittedName>
</protein>
<evidence type="ECO:0000256" key="1">
    <source>
        <dbReference type="SAM" id="MobiDB-lite"/>
    </source>
</evidence>
<dbReference type="EMBL" id="JAYRBN010000034">
    <property type="protein sequence ID" value="KAL2747888.1"/>
    <property type="molecule type" value="Genomic_DNA"/>
</dbReference>
<feature type="region of interest" description="Disordered" evidence="1">
    <location>
        <begin position="203"/>
        <end position="225"/>
    </location>
</feature>
<accession>A0ABD2CUN7</accession>
<dbReference type="Proteomes" id="UP001607303">
    <property type="component" value="Unassembled WGS sequence"/>
</dbReference>
<reference evidence="2 3" key="1">
    <citation type="journal article" date="2024" name="Ann. Entomol. Soc. Am.">
        <title>Genomic analyses of the southern and eastern yellowjacket wasps (Hymenoptera: Vespidae) reveal evolutionary signatures of social life.</title>
        <authorList>
            <person name="Catto M.A."/>
            <person name="Caine P.B."/>
            <person name="Orr S.E."/>
            <person name="Hunt B.G."/>
            <person name="Goodisman M.A.D."/>
        </authorList>
    </citation>
    <scope>NUCLEOTIDE SEQUENCE [LARGE SCALE GENOMIC DNA]</scope>
    <source>
        <strain evidence="2">232</strain>
        <tissue evidence="2">Head and thorax</tissue>
    </source>
</reference>
<sequence>MRGIGSRGKPGWHWFAEVPAISIFCSGVRLSSIPEQDIQIILPRLSQSLCLVLSQSDHVPASPFWLHPNVLEFTLGATSQLDSSNLRMYDMYISTYIVVLRQLGNGMQIAVQQLTIVTIGREHTGVKGDDGGTLFHQETKLLRLLESSNINESLYNGTRLMISVLSAYISQHEILTSDKAVKIVEVNCIMLLLRHHMHERKRGIGEENEEEEEEEEKEEREQNGYTIYSSRYQGKWLTRTW</sequence>
<organism evidence="2 3">
    <name type="scientific">Vespula maculifrons</name>
    <name type="common">Eastern yellow jacket</name>
    <name type="synonym">Wasp</name>
    <dbReference type="NCBI Taxonomy" id="7453"/>
    <lineage>
        <taxon>Eukaryota</taxon>
        <taxon>Metazoa</taxon>
        <taxon>Ecdysozoa</taxon>
        <taxon>Arthropoda</taxon>
        <taxon>Hexapoda</taxon>
        <taxon>Insecta</taxon>
        <taxon>Pterygota</taxon>
        <taxon>Neoptera</taxon>
        <taxon>Endopterygota</taxon>
        <taxon>Hymenoptera</taxon>
        <taxon>Apocrita</taxon>
        <taxon>Aculeata</taxon>
        <taxon>Vespoidea</taxon>
        <taxon>Vespidae</taxon>
        <taxon>Vespinae</taxon>
        <taxon>Vespula</taxon>
    </lineage>
</organism>
<name>A0ABD2CUN7_VESMC</name>
<evidence type="ECO:0000313" key="3">
    <source>
        <dbReference type="Proteomes" id="UP001607303"/>
    </source>
</evidence>
<comment type="caution">
    <text evidence="2">The sequence shown here is derived from an EMBL/GenBank/DDBJ whole genome shotgun (WGS) entry which is preliminary data.</text>
</comment>